<protein>
    <submittedName>
        <fullName evidence="6">DNA-binding transcriptional LysR family regulator</fullName>
    </submittedName>
</protein>
<proteinExistence type="inferred from homology"/>
<dbReference type="Proteomes" id="UP000238392">
    <property type="component" value="Unassembled WGS sequence"/>
</dbReference>
<dbReference type="InterPro" id="IPR036390">
    <property type="entry name" value="WH_DNA-bd_sf"/>
</dbReference>
<dbReference type="Pfam" id="PF00126">
    <property type="entry name" value="HTH_1"/>
    <property type="match status" value="1"/>
</dbReference>
<comment type="similarity">
    <text evidence="1">Belongs to the LysR transcriptional regulatory family.</text>
</comment>
<dbReference type="Gene3D" id="3.40.190.290">
    <property type="match status" value="1"/>
</dbReference>
<dbReference type="InterPro" id="IPR005119">
    <property type="entry name" value="LysR_subst-bd"/>
</dbReference>
<evidence type="ECO:0000256" key="4">
    <source>
        <dbReference type="ARBA" id="ARBA00023163"/>
    </source>
</evidence>
<dbReference type="SUPFAM" id="SSF53850">
    <property type="entry name" value="Periplasmic binding protein-like II"/>
    <property type="match status" value="1"/>
</dbReference>
<dbReference type="Pfam" id="PF03466">
    <property type="entry name" value="LysR_substrate"/>
    <property type="match status" value="1"/>
</dbReference>
<dbReference type="FunFam" id="1.10.10.10:FF:000001">
    <property type="entry name" value="LysR family transcriptional regulator"/>
    <property type="match status" value="1"/>
</dbReference>
<dbReference type="CDD" id="cd08440">
    <property type="entry name" value="PBP2_LTTR_like_4"/>
    <property type="match status" value="1"/>
</dbReference>
<evidence type="ECO:0000313" key="6">
    <source>
        <dbReference type="EMBL" id="PRY87314.1"/>
    </source>
</evidence>
<dbReference type="Gene3D" id="1.10.10.10">
    <property type="entry name" value="Winged helix-like DNA-binding domain superfamily/Winged helix DNA-binding domain"/>
    <property type="match status" value="1"/>
</dbReference>
<dbReference type="OrthoDB" id="9811588at2"/>
<dbReference type="GO" id="GO:0003700">
    <property type="term" value="F:DNA-binding transcription factor activity"/>
    <property type="evidence" value="ECO:0007669"/>
    <property type="project" value="InterPro"/>
</dbReference>
<dbReference type="PANTHER" id="PTHR30419:SF8">
    <property type="entry name" value="NITROGEN ASSIMILATION TRANSCRIPTIONAL ACTIVATOR-RELATED"/>
    <property type="match status" value="1"/>
</dbReference>
<keyword evidence="4" id="KW-0804">Transcription</keyword>
<dbReference type="GO" id="GO:0005829">
    <property type="term" value="C:cytosol"/>
    <property type="evidence" value="ECO:0007669"/>
    <property type="project" value="TreeGrafter"/>
</dbReference>
<evidence type="ECO:0000259" key="5">
    <source>
        <dbReference type="PROSITE" id="PS50931"/>
    </source>
</evidence>
<name>A0A2T0WLB9_9RHOB</name>
<dbReference type="RefSeq" id="WP_106266043.1">
    <property type="nucleotide sequence ID" value="NZ_PVTQ01000010.1"/>
</dbReference>
<dbReference type="SUPFAM" id="SSF46785">
    <property type="entry name" value="Winged helix' DNA-binding domain"/>
    <property type="match status" value="1"/>
</dbReference>
<dbReference type="InterPro" id="IPR000847">
    <property type="entry name" value="LysR_HTH_N"/>
</dbReference>
<evidence type="ECO:0000256" key="1">
    <source>
        <dbReference type="ARBA" id="ARBA00009437"/>
    </source>
</evidence>
<evidence type="ECO:0000256" key="2">
    <source>
        <dbReference type="ARBA" id="ARBA00023015"/>
    </source>
</evidence>
<dbReference type="InterPro" id="IPR036388">
    <property type="entry name" value="WH-like_DNA-bd_sf"/>
</dbReference>
<feature type="domain" description="HTH lysR-type" evidence="5">
    <location>
        <begin position="6"/>
        <end position="63"/>
    </location>
</feature>
<organism evidence="6 7">
    <name type="scientific">Donghicola tyrosinivorans</name>
    <dbReference type="NCBI Taxonomy" id="1652492"/>
    <lineage>
        <taxon>Bacteria</taxon>
        <taxon>Pseudomonadati</taxon>
        <taxon>Pseudomonadota</taxon>
        <taxon>Alphaproteobacteria</taxon>
        <taxon>Rhodobacterales</taxon>
        <taxon>Roseobacteraceae</taxon>
        <taxon>Donghicola</taxon>
    </lineage>
</organism>
<dbReference type="AlphaFoldDB" id="A0A2T0WLB9"/>
<evidence type="ECO:0000256" key="3">
    <source>
        <dbReference type="ARBA" id="ARBA00023125"/>
    </source>
</evidence>
<evidence type="ECO:0000313" key="7">
    <source>
        <dbReference type="Proteomes" id="UP000238392"/>
    </source>
</evidence>
<dbReference type="PROSITE" id="PS50931">
    <property type="entry name" value="HTH_LYSR"/>
    <property type="match status" value="1"/>
</dbReference>
<dbReference type="EMBL" id="PVTQ01000010">
    <property type="protein sequence ID" value="PRY87314.1"/>
    <property type="molecule type" value="Genomic_DNA"/>
</dbReference>
<reference evidence="6 7" key="1">
    <citation type="submission" date="2018-03" db="EMBL/GenBank/DDBJ databases">
        <title>Genomic Encyclopedia of Archaeal and Bacterial Type Strains, Phase II (KMG-II): from individual species to whole genera.</title>
        <authorList>
            <person name="Goeker M."/>
        </authorList>
    </citation>
    <scope>NUCLEOTIDE SEQUENCE [LARGE SCALE GENOMIC DNA]</scope>
    <source>
        <strain evidence="6 7">DSM 100212</strain>
    </source>
</reference>
<keyword evidence="3 6" id="KW-0238">DNA-binding</keyword>
<keyword evidence="7" id="KW-1185">Reference proteome</keyword>
<accession>A0A2T0WLB9</accession>
<dbReference type="PRINTS" id="PR00039">
    <property type="entry name" value="HTHLYSR"/>
</dbReference>
<gene>
    <name evidence="6" type="ORF">CLV74_11088</name>
</gene>
<dbReference type="InterPro" id="IPR050950">
    <property type="entry name" value="HTH-type_LysR_regulators"/>
</dbReference>
<dbReference type="PANTHER" id="PTHR30419">
    <property type="entry name" value="HTH-TYPE TRANSCRIPTIONAL REGULATOR YBHD"/>
    <property type="match status" value="1"/>
</dbReference>
<comment type="caution">
    <text evidence="6">The sequence shown here is derived from an EMBL/GenBank/DDBJ whole genome shotgun (WGS) entry which is preliminary data.</text>
</comment>
<dbReference type="GO" id="GO:0003677">
    <property type="term" value="F:DNA binding"/>
    <property type="evidence" value="ECO:0007669"/>
    <property type="project" value="UniProtKB-KW"/>
</dbReference>
<sequence length="305" mass="33174">MKRNNISLADYQAVLMLQRTGGFRTAAEALRLSPSALSRQVSALEERLGTRLFDRDTRNVVLTTSGAVLARIAERMVNTAEDAQSEFDAHLSARHGQLTIAGLPSVTAALLPRILRRFTSEYPQIDLKIVDALSESVIEVVESGRADIGFTAGTGITRSRLAFQPVTEDVFLAIGAPDGPLAEDRAYTWAELVEMPFIAMAQGTSVRELLDSACLRLGRPLSPRFEVAHLATAGAFVASGLGITALPELTLAVLPTERLIRREIKDFGIRRRIGLVRQPGRTMSPAARAFMAVFTREMGSGDLKE</sequence>
<keyword evidence="2" id="KW-0805">Transcription regulation</keyword>